<comment type="caution">
    <text evidence="3">The sequence shown here is derived from an EMBL/GenBank/DDBJ whole genome shotgun (WGS) entry which is preliminary data.</text>
</comment>
<proteinExistence type="predicted"/>
<dbReference type="EMBL" id="JQFZ01000266">
    <property type="protein sequence ID" value="KGO52387.1"/>
    <property type="molecule type" value="Genomic_DNA"/>
</dbReference>
<organism evidence="3 4">
    <name type="scientific">Penicillium expansum</name>
    <name type="common">Blue mold rot fungus</name>
    <dbReference type="NCBI Taxonomy" id="27334"/>
    <lineage>
        <taxon>Eukaryota</taxon>
        <taxon>Fungi</taxon>
        <taxon>Dikarya</taxon>
        <taxon>Ascomycota</taxon>
        <taxon>Pezizomycotina</taxon>
        <taxon>Eurotiomycetes</taxon>
        <taxon>Eurotiomycetidae</taxon>
        <taxon>Eurotiales</taxon>
        <taxon>Aspergillaceae</taxon>
        <taxon>Penicillium</taxon>
    </lineage>
</organism>
<dbReference type="PhylomeDB" id="A0A0A2I4X9"/>
<name>A0A0A2I4X9_PENEN</name>
<evidence type="ECO:0000313" key="4">
    <source>
        <dbReference type="Proteomes" id="UP000030143"/>
    </source>
</evidence>
<evidence type="ECO:0000256" key="1">
    <source>
        <dbReference type="ARBA" id="ARBA00022679"/>
    </source>
</evidence>
<keyword evidence="4" id="KW-1185">Reference proteome</keyword>
<dbReference type="HOGENOM" id="CLU_105924_1_0_1"/>
<feature type="domain" description="N-acetyltransferase" evidence="2">
    <location>
        <begin position="14"/>
        <end position="171"/>
    </location>
</feature>
<dbReference type="Gene3D" id="3.40.630.30">
    <property type="match status" value="1"/>
</dbReference>
<dbReference type="RefSeq" id="XP_016595137.1">
    <property type="nucleotide sequence ID" value="XM_016748295.1"/>
</dbReference>
<keyword evidence="3" id="KW-0012">Acyltransferase</keyword>
<keyword evidence="1 3" id="KW-0808">Transferase</keyword>
<dbReference type="PANTHER" id="PTHR13947">
    <property type="entry name" value="GNAT FAMILY N-ACETYLTRANSFERASE"/>
    <property type="match status" value="1"/>
</dbReference>
<dbReference type="STRING" id="27334.A0A0A2I4X9"/>
<dbReference type="PROSITE" id="PS51186">
    <property type="entry name" value="GNAT"/>
    <property type="match status" value="1"/>
</dbReference>
<sequence length="172" mass="19496">MNPQTPQELQSPGYTLRTHRPGDIGQIIHRHAALYEKEQGWGTKMEALVCKVGAEFLDNYDASTDRCWIAERNDEFLGCIVLIRDRELVNTAKLRLLLVEPSARGLGLGSALIQQCTRFARETGYAQIRLWTQNVLVSARRLYAKEGYRLVSSDDHGAFGEGHYGECWELDL</sequence>
<gene>
    <name evidence="3" type="ORF">PEX2_110290</name>
</gene>
<accession>A0A0A2I4X9</accession>
<protein>
    <submittedName>
        <fullName evidence="3">Acyl-CoA N-acyltransferase</fullName>
    </submittedName>
</protein>
<dbReference type="OrthoDB" id="41532at2759"/>
<dbReference type="VEuPathDB" id="FungiDB:PEXP_029540"/>
<dbReference type="PANTHER" id="PTHR13947:SF37">
    <property type="entry name" value="LD18367P"/>
    <property type="match status" value="1"/>
</dbReference>
<dbReference type="InterPro" id="IPR016181">
    <property type="entry name" value="Acyl_CoA_acyltransferase"/>
</dbReference>
<dbReference type="InterPro" id="IPR000182">
    <property type="entry name" value="GNAT_dom"/>
</dbReference>
<reference evidence="3 4" key="1">
    <citation type="journal article" date="2015" name="Mol. Plant Microbe Interact.">
        <title>Genome, transcriptome, and functional analyses of Penicillium expansum provide new insights into secondary metabolism and pathogenicity.</title>
        <authorList>
            <person name="Ballester A.R."/>
            <person name="Marcet-Houben M."/>
            <person name="Levin E."/>
            <person name="Sela N."/>
            <person name="Selma-Lazaro C."/>
            <person name="Carmona L."/>
            <person name="Wisniewski M."/>
            <person name="Droby S."/>
            <person name="Gonzalez-Candelas L."/>
            <person name="Gabaldon T."/>
        </authorList>
    </citation>
    <scope>NUCLEOTIDE SEQUENCE [LARGE SCALE GENOMIC DNA]</scope>
    <source>
        <strain evidence="3 4">MD-8</strain>
    </source>
</reference>
<dbReference type="AlphaFoldDB" id="A0A0A2I4X9"/>
<dbReference type="SUPFAM" id="SSF55729">
    <property type="entry name" value="Acyl-CoA N-acyltransferases (Nat)"/>
    <property type="match status" value="1"/>
</dbReference>
<dbReference type="InterPro" id="IPR050769">
    <property type="entry name" value="NAT_camello-type"/>
</dbReference>
<dbReference type="GO" id="GO:0008080">
    <property type="term" value="F:N-acetyltransferase activity"/>
    <property type="evidence" value="ECO:0007669"/>
    <property type="project" value="InterPro"/>
</dbReference>
<dbReference type="GeneID" id="27683716"/>
<evidence type="ECO:0000313" key="3">
    <source>
        <dbReference type="EMBL" id="KGO52387.1"/>
    </source>
</evidence>
<evidence type="ECO:0000259" key="2">
    <source>
        <dbReference type="PROSITE" id="PS51186"/>
    </source>
</evidence>
<dbReference type="CDD" id="cd04301">
    <property type="entry name" value="NAT_SF"/>
    <property type="match status" value="1"/>
</dbReference>
<dbReference type="Proteomes" id="UP000030143">
    <property type="component" value="Unassembled WGS sequence"/>
</dbReference>
<dbReference type="Pfam" id="PF00583">
    <property type="entry name" value="Acetyltransf_1"/>
    <property type="match status" value="1"/>
</dbReference>